<accession>A0AC34FLH7</accession>
<dbReference type="Proteomes" id="UP000887579">
    <property type="component" value="Unplaced"/>
</dbReference>
<reference evidence="2" key="1">
    <citation type="submission" date="2022-11" db="UniProtKB">
        <authorList>
            <consortium name="WormBaseParasite"/>
        </authorList>
    </citation>
    <scope>IDENTIFICATION</scope>
</reference>
<organism evidence="1 2">
    <name type="scientific">Panagrolaimus sp. ES5</name>
    <dbReference type="NCBI Taxonomy" id="591445"/>
    <lineage>
        <taxon>Eukaryota</taxon>
        <taxon>Metazoa</taxon>
        <taxon>Ecdysozoa</taxon>
        <taxon>Nematoda</taxon>
        <taxon>Chromadorea</taxon>
        <taxon>Rhabditida</taxon>
        <taxon>Tylenchina</taxon>
        <taxon>Panagrolaimomorpha</taxon>
        <taxon>Panagrolaimoidea</taxon>
        <taxon>Panagrolaimidae</taxon>
        <taxon>Panagrolaimus</taxon>
    </lineage>
</organism>
<sequence length="355" mass="42431">MEIEKEVNKQFKVFHKQIDMFDYQKKSLPNGRCFSFEIPNSHMSTGIRKFFVAELDSFWFWYKNVFRESRHFYEIIQEGLPCRLYFDLEFYKADNPDLKEEKALSEFLQFVSSMIKEFYQIDITEKSFLLLDSTTDLKFSVHAIVHFPNNFLFPNNISMKEFIAKLIERMSETGIGIVKKENQETFICDPSVYTKNRNFRIFLSSKFNKNAIFKYRKGCKFYGAAQTSKPISSDSAGIKFHAENFDSGIPPSPLPELDEYVREFNSQYSRNVEIRSWNLLRVYSTKSLRVQYQLNNCKYCLRIQREHVSNNVYWTCHLDREWMYQKCFDYDCRNFISDFFPLPSELMEQIKPKLG</sequence>
<name>A0AC34FLH7_9BILA</name>
<evidence type="ECO:0000313" key="2">
    <source>
        <dbReference type="WBParaSite" id="ES5_v2.g18018.t1"/>
    </source>
</evidence>
<proteinExistence type="predicted"/>
<dbReference type="WBParaSite" id="ES5_v2.g18018.t1">
    <property type="protein sequence ID" value="ES5_v2.g18018.t1"/>
    <property type="gene ID" value="ES5_v2.g18018"/>
</dbReference>
<protein>
    <submittedName>
        <fullName evidence="2">DNA-directed primase/polymerase protein</fullName>
    </submittedName>
</protein>
<evidence type="ECO:0000313" key="1">
    <source>
        <dbReference type="Proteomes" id="UP000887579"/>
    </source>
</evidence>